<proteinExistence type="predicted"/>
<feature type="domain" description="Integrase catalytic" evidence="2">
    <location>
        <begin position="740"/>
        <end position="910"/>
    </location>
</feature>
<dbReference type="Pfam" id="PF18701">
    <property type="entry name" value="DUF5641"/>
    <property type="match status" value="1"/>
</dbReference>
<dbReference type="AlphaFoldDB" id="A0AAN8JC68"/>
<dbReference type="InterPro" id="IPR041588">
    <property type="entry name" value="Integrase_H2C2"/>
</dbReference>
<accession>A0AAN8JC68</accession>
<gene>
    <name evidence="3" type="ORF">SNE40_013739</name>
</gene>
<evidence type="ECO:0000313" key="3">
    <source>
        <dbReference type="EMBL" id="KAK6175232.1"/>
    </source>
</evidence>
<dbReference type="InterPro" id="IPR043502">
    <property type="entry name" value="DNA/RNA_pol_sf"/>
</dbReference>
<dbReference type="Pfam" id="PF05380">
    <property type="entry name" value="Peptidase_A17"/>
    <property type="match status" value="1"/>
</dbReference>
<reference evidence="3 4" key="1">
    <citation type="submission" date="2024-01" db="EMBL/GenBank/DDBJ databases">
        <title>The genome of the rayed Mediterranean limpet Patella caerulea (Linnaeus, 1758).</title>
        <authorList>
            <person name="Anh-Thu Weber A."/>
            <person name="Halstead-Nussloch G."/>
        </authorList>
    </citation>
    <scope>NUCLEOTIDE SEQUENCE [LARGE SCALE GENOMIC DNA]</scope>
    <source>
        <strain evidence="3">AATW-2023a</strain>
        <tissue evidence="3">Whole specimen</tissue>
    </source>
</reference>
<dbReference type="InterPro" id="IPR036397">
    <property type="entry name" value="RNaseH_sf"/>
</dbReference>
<dbReference type="InterPro" id="IPR001584">
    <property type="entry name" value="Integrase_cat-core"/>
</dbReference>
<dbReference type="Gene3D" id="3.30.420.10">
    <property type="entry name" value="Ribonuclease H-like superfamily/Ribonuclease H"/>
    <property type="match status" value="1"/>
</dbReference>
<sequence>MVDQINQGIVEKVENPSHGQPGKIYFVPIRRDKTTTKLRIVYDASSKQQPDLPSLNDCLLAGPPLTEKILDILLRSRVHRIVLAGDIEKAFLMVSVAPKDRDVLRFLWFDNPEDENPNFSVYRFTRVMFGVSSSPFLLNATARYHIERFIETDPEFVKNVLRSIYVDDLSTGSSDVETAYQLYEDAKERFATGGFNLRKFVSNSSELRERIHVNESKLHPGNGNITSSPIHEEDETYTKFMLGNSTSNEDQKILGIKWNFVQDNFVIDWSEVLQLAQNIVPTKRLVVSISSKLYDPMGFLSPFIVQFKLFFQDLCKRGVRWDDALEEEHLSKWRRLIELARNMKPILVSRCYFQNIQESIISCHLHGYCDSSSKAYAAVVYLKIVTTTSIYVRFLSSKTRIAPINSQTIPRLELLSALILARLVNTTQKALECELQIDGIHCWTDSKVAYYWIRQEEREWKQFIQNRVEEIRKLVSARSFNHCPGLQNPADIPSRGMNPFEFVNNSLWIKGPEWLINFEESMPNSTEDLDLPEECLIEMKVKDRDHIKGQVASVMVAVENYSIANVISCQDYSNLHRLLRVTANVLKFVDILKSRVNKVPVNSQYVSEAQVLWIKEVQSQLVNHSNFETWKRQLDVYEDDKGVLRCRGRLGNSQLTNSCKFPTLLDPSHYFTNLVVISCHRKVLHNGVKETLTELRSSYWIIRGRQYIRKLIHQCVTCRKYEGKPYQSPSTPPLPDFRVQESAPFAYVGVDFAGPLFVKINGTAEQHKVWLCLFTCCSTRAVHLDVVPDLFTSSFLRCFQRFTARRGYPVRVISDNGKTFKSAAKLLQDKLVWSFNVEKAPWWGGIFERMIQSVKRCLKKTIGGAKLSYDELVTVVIEIEAVLNSRPISFVSTEDVEEPLTPSHLIHGRRILNVPEGLNVNTETPHINQEDMRRRVRYLNQTLDHFWRRWSSEYLLELRNRYAIKVKSGPKMSIGDVVTVHNENLPRCRWRIGRIIELIPGEDKSIRAVRLRVRAVNGQINIIQRPVQKLYPLETSHTETNPVITTSNDDNSDPVIEVPRKQSNTDDPDPVVEISDSSPQRSDPNTPVSNSRSQRQRRVAAQESDRRRKQWIKDLMS</sequence>
<dbReference type="EMBL" id="JAZGQO010000010">
    <property type="protein sequence ID" value="KAK6175232.1"/>
    <property type="molecule type" value="Genomic_DNA"/>
</dbReference>
<protein>
    <recommendedName>
        <fullName evidence="2">Integrase catalytic domain-containing protein</fullName>
    </recommendedName>
</protein>
<comment type="caution">
    <text evidence="3">The sequence shown here is derived from an EMBL/GenBank/DDBJ whole genome shotgun (WGS) entry which is preliminary data.</text>
</comment>
<dbReference type="Pfam" id="PF17921">
    <property type="entry name" value="Integrase_H2C2"/>
    <property type="match status" value="1"/>
</dbReference>
<dbReference type="GO" id="GO:0003676">
    <property type="term" value="F:nucleic acid binding"/>
    <property type="evidence" value="ECO:0007669"/>
    <property type="project" value="InterPro"/>
</dbReference>
<evidence type="ECO:0000259" key="2">
    <source>
        <dbReference type="PROSITE" id="PS50994"/>
    </source>
</evidence>
<feature type="compositionally biased region" description="Polar residues" evidence="1">
    <location>
        <begin position="1038"/>
        <end position="1049"/>
    </location>
</feature>
<organism evidence="3 4">
    <name type="scientific">Patella caerulea</name>
    <name type="common">Rayed Mediterranean limpet</name>
    <dbReference type="NCBI Taxonomy" id="87958"/>
    <lineage>
        <taxon>Eukaryota</taxon>
        <taxon>Metazoa</taxon>
        <taxon>Spiralia</taxon>
        <taxon>Lophotrochozoa</taxon>
        <taxon>Mollusca</taxon>
        <taxon>Gastropoda</taxon>
        <taxon>Patellogastropoda</taxon>
        <taxon>Patelloidea</taxon>
        <taxon>Patellidae</taxon>
        <taxon>Patella</taxon>
    </lineage>
</organism>
<dbReference type="PANTHER" id="PTHR47331">
    <property type="entry name" value="PHD-TYPE DOMAIN-CONTAINING PROTEIN"/>
    <property type="match status" value="1"/>
</dbReference>
<evidence type="ECO:0000313" key="4">
    <source>
        <dbReference type="Proteomes" id="UP001347796"/>
    </source>
</evidence>
<feature type="region of interest" description="Disordered" evidence="1">
    <location>
        <begin position="1038"/>
        <end position="1117"/>
    </location>
</feature>
<keyword evidence="4" id="KW-1185">Reference proteome</keyword>
<dbReference type="InterPro" id="IPR012337">
    <property type="entry name" value="RNaseH-like_sf"/>
</dbReference>
<dbReference type="InterPro" id="IPR008042">
    <property type="entry name" value="Retrotrans_Pao"/>
</dbReference>
<evidence type="ECO:0000256" key="1">
    <source>
        <dbReference type="SAM" id="MobiDB-lite"/>
    </source>
</evidence>
<name>A0AAN8JC68_PATCE</name>
<dbReference type="GO" id="GO:0015074">
    <property type="term" value="P:DNA integration"/>
    <property type="evidence" value="ECO:0007669"/>
    <property type="project" value="InterPro"/>
</dbReference>
<dbReference type="PROSITE" id="PS50994">
    <property type="entry name" value="INTEGRASE"/>
    <property type="match status" value="1"/>
</dbReference>
<feature type="compositionally biased region" description="Polar residues" evidence="1">
    <location>
        <begin position="1075"/>
        <end position="1090"/>
    </location>
</feature>
<dbReference type="SUPFAM" id="SSF53098">
    <property type="entry name" value="Ribonuclease H-like"/>
    <property type="match status" value="1"/>
</dbReference>
<dbReference type="SUPFAM" id="SSF56672">
    <property type="entry name" value="DNA/RNA polymerases"/>
    <property type="match status" value="1"/>
</dbReference>
<dbReference type="Proteomes" id="UP001347796">
    <property type="component" value="Unassembled WGS sequence"/>
</dbReference>
<dbReference type="InterPro" id="IPR040676">
    <property type="entry name" value="DUF5641"/>
</dbReference>